<gene>
    <name evidence="1" type="ORF">Hgul01_02769</name>
</gene>
<dbReference type="Proteomes" id="UP001428290">
    <property type="component" value="Unassembled WGS sequence"/>
</dbReference>
<evidence type="ECO:0000313" key="1">
    <source>
        <dbReference type="EMBL" id="GAA5528966.1"/>
    </source>
</evidence>
<comment type="caution">
    <text evidence="1">The sequence shown here is derived from an EMBL/GenBank/DDBJ whole genome shotgun (WGS) entry which is preliminary data.</text>
</comment>
<dbReference type="EMBL" id="BAABRU010000009">
    <property type="protein sequence ID" value="GAA5528966.1"/>
    <property type="molecule type" value="Genomic_DNA"/>
</dbReference>
<name>A0ABP9X2A7_9CHLR</name>
<sequence length="131" mass="14334">MLERPCWQCQTGNSLDQTHCAVCGADLAQPTTTTSLATKASTSLTNRLRQSPILRSPVAKSVALGLAALAVDLGSNLLSKRQKPAAAPTTTLANKPAAAQRVFLRQREWQEFDEQGTLRRHVVERLIIRDE</sequence>
<organism evidence="1 2">
    <name type="scientific">Herpetosiphon gulosus</name>
    <dbReference type="NCBI Taxonomy" id="1973496"/>
    <lineage>
        <taxon>Bacteria</taxon>
        <taxon>Bacillati</taxon>
        <taxon>Chloroflexota</taxon>
        <taxon>Chloroflexia</taxon>
        <taxon>Herpetosiphonales</taxon>
        <taxon>Herpetosiphonaceae</taxon>
        <taxon>Herpetosiphon</taxon>
    </lineage>
</organism>
<proteinExistence type="predicted"/>
<accession>A0ABP9X2A7</accession>
<evidence type="ECO:0000313" key="2">
    <source>
        <dbReference type="Proteomes" id="UP001428290"/>
    </source>
</evidence>
<protein>
    <recommendedName>
        <fullName evidence="3">RanBP2-type domain-containing protein</fullName>
    </recommendedName>
</protein>
<keyword evidence="2" id="KW-1185">Reference proteome</keyword>
<reference evidence="1 2" key="1">
    <citation type="submission" date="2024-02" db="EMBL/GenBank/DDBJ databases">
        <title>Herpetosiphon gulosus NBRC 112829.</title>
        <authorList>
            <person name="Ichikawa N."/>
            <person name="Katano-Makiyama Y."/>
            <person name="Hidaka K."/>
        </authorList>
    </citation>
    <scope>NUCLEOTIDE SEQUENCE [LARGE SCALE GENOMIC DNA]</scope>
    <source>
        <strain evidence="1 2">NBRC 112829</strain>
    </source>
</reference>
<dbReference type="RefSeq" id="WP_345722582.1">
    <property type="nucleotide sequence ID" value="NZ_BAABRU010000009.1"/>
</dbReference>
<evidence type="ECO:0008006" key="3">
    <source>
        <dbReference type="Google" id="ProtNLM"/>
    </source>
</evidence>